<dbReference type="FunFam" id="6.10.250.3440:FF:000001">
    <property type="entry name" value="Mitochondrial ribosomal protein L40"/>
    <property type="match status" value="1"/>
</dbReference>
<evidence type="ECO:0000256" key="8">
    <source>
        <dbReference type="ARBA" id="ARBA00083752"/>
    </source>
</evidence>
<name>A0A2A6B484_PRIPA</name>
<dbReference type="Pfam" id="PF09812">
    <property type="entry name" value="MRP-L28"/>
    <property type="match status" value="1"/>
</dbReference>
<keyword evidence="4" id="KW-0689">Ribosomal protein</keyword>
<dbReference type="PANTHER" id="PTHR13359">
    <property type="entry name" value="39S RIBOSOMAL PROTEIN L40, MITOCHONDRIAL"/>
    <property type="match status" value="1"/>
</dbReference>
<evidence type="ECO:0000313" key="9">
    <source>
        <dbReference type="EnsemblMetazoa" id="PPA25507.1"/>
    </source>
</evidence>
<dbReference type="PANTHER" id="PTHR13359:SF2">
    <property type="entry name" value="LARGE RIBOSOMAL SUBUNIT PROTEIN ML40"/>
    <property type="match status" value="1"/>
</dbReference>
<accession>A0A2A6B484</accession>
<reference evidence="9" key="2">
    <citation type="submission" date="2022-06" db="UniProtKB">
        <authorList>
            <consortium name="EnsemblMetazoa"/>
        </authorList>
    </citation>
    <scope>IDENTIFICATION</scope>
    <source>
        <strain evidence="9">PS312</strain>
    </source>
</reference>
<evidence type="ECO:0000256" key="6">
    <source>
        <dbReference type="ARBA" id="ARBA00023274"/>
    </source>
</evidence>
<keyword evidence="10" id="KW-1185">Reference proteome</keyword>
<evidence type="ECO:0000256" key="3">
    <source>
        <dbReference type="ARBA" id="ARBA00022946"/>
    </source>
</evidence>
<evidence type="ECO:0000256" key="4">
    <source>
        <dbReference type="ARBA" id="ARBA00022980"/>
    </source>
</evidence>
<dbReference type="AlphaFoldDB" id="A0A2A6B484"/>
<dbReference type="InterPro" id="IPR039145">
    <property type="entry name" value="Ribosomal_mL40_metazoa/plant"/>
</dbReference>
<sequence length="183" mass="21129">MLSVIRGLNSLSIRPLHVSAAVNSSVFMKKQKKMDPEVAKQRETRRRKRLEKEIRSMQKHSKKPKPIDEMALDVRSSKNINERRREAVIYTEEEQDEYAVALKDYTRSRNALQRLDDQWIRDAMRMQSKALAELKKIDPVLWEKAVQPDANLPLVSNGPALSPPVKGYVAPDGDYIDTTRSWT</sequence>
<evidence type="ECO:0000256" key="1">
    <source>
        <dbReference type="ARBA" id="ARBA00004173"/>
    </source>
</evidence>
<dbReference type="EnsemblMetazoa" id="PPA25507.1">
    <property type="protein sequence ID" value="PPA25507.1"/>
    <property type="gene ID" value="WBGene00115061"/>
</dbReference>
<comment type="similarity">
    <text evidence="2">Belongs to the mitochondrion-specific ribosomal protein mL40 family.</text>
</comment>
<accession>A0A8R1UI63</accession>
<dbReference type="Proteomes" id="UP000005239">
    <property type="component" value="Unassembled WGS sequence"/>
</dbReference>
<organism evidence="9 10">
    <name type="scientific">Pristionchus pacificus</name>
    <name type="common">Parasitic nematode worm</name>
    <dbReference type="NCBI Taxonomy" id="54126"/>
    <lineage>
        <taxon>Eukaryota</taxon>
        <taxon>Metazoa</taxon>
        <taxon>Ecdysozoa</taxon>
        <taxon>Nematoda</taxon>
        <taxon>Chromadorea</taxon>
        <taxon>Rhabditida</taxon>
        <taxon>Rhabditina</taxon>
        <taxon>Diplogasteromorpha</taxon>
        <taxon>Diplogasteroidea</taxon>
        <taxon>Neodiplogasteridae</taxon>
        <taxon>Pristionchus</taxon>
    </lineage>
</organism>
<dbReference type="InterPro" id="IPR019192">
    <property type="entry name" value="Ribosomal_mL40"/>
</dbReference>
<dbReference type="OrthoDB" id="5977625at2759"/>
<evidence type="ECO:0000256" key="7">
    <source>
        <dbReference type="ARBA" id="ARBA00035192"/>
    </source>
</evidence>
<evidence type="ECO:0000313" key="10">
    <source>
        <dbReference type="Proteomes" id="UP000005239"/>
    </source>
</evidence>
<evidence type="ECO:0000256" key="2">
    <source>
        <dbReference type="ARBA" id="ARBA00009360"/>
    </source>
</evidence>
<reference evidence="10" key="1">
    <citation type="journal article" date="2008" name="Nat. Genet.">
        <title>The Pristionchus pacificus genome provides a unique perspective on nematode lifestyle and parasitism.</title>
        <authorList>
            <person name="Dieterich C."/>
            <person name="Clifton S.W."/>
            <person name="Schuster L.N."/>
            <person name="Chinwalla A."/>
            <person name="Delehaunty K."/>
            <person name="Dinkelacker I."/>
            <person name="Fulton L."/>
            <person name="Fulton R."/>
            <person name="Godfrey J."/>
            <person name="Minx P."/>
            <person name="Mitreva M."/>
            <person name="Roeseler W."/>
            <person name="Tian H."/>
            <person name="Witte H."/>
            <person name="Yang S.P."/>
            <person name="Wilson R.K."/>
            <person name="Sommer R.J."/>
        </authorList>
    </citation>
    <scope>NUCLEOTIDE SEQUENCE [LARGE SCALE GENOMIC DNA]</scope>
    <source>
        <strain evidence="10">PS312</strain>
    </source>
</reference>
<evidence type="ECO:0000256" key="5">
    <source>
        <dbReference type="ARBA" id="ARBA00023128"/>
    </source>
</evidence>
<keyword evidence="3" id="KW-0809">Transit peptide</keyword>
<proteinExistence type="inferred from homology"/>
<dbReference type="GO" id="GO:0005761">
    <property type="term" value="C:mitochondrial ribosome"/>
    <property type="evidence" value="ECO:0000318"/>
    <property type="project" value="GO_Central"/>
</dbReference>
<gene>
    <name evidence="9" type="primary">WBGene00115061</name>
</gene>
<dbReference type="Gene3D" id="6.10.250.3440">
    <property type="match status" value="1"/>
</dbReference>
<dbReference type="GO" id="GO:0005762">
    <property type="term" value="C:mitochondrial large ribosomal subunit"/>
    <property type="evidence" value="ECO:0007669"/>
    <property type="project" value="InterPro"/>
</dbReference>
<comment type="subcellular location">
    <subcellularLocation>
        <location evidence="1">Mitochondrion</location>
    </subcellularLocation>
</comment>
<keyword evidence="6" id="KW-0687">Ribonucleoprotein</keyword>
<keyword evidence="5" id="KW-0496">Mitochondrion</keyword>
<protein>
    <recommendedName>
        <fullName evidence="7">Large ribosomal subunit protein mL40</fullName>
    </recommendedName>
    <alternativeName>
        <fullName evidence="8">39S ribosomal protein L40, mitochondrial</fullName>
    </alternativeName>
</protein>